<sequence>LFVMQHSGSWAIQSLTAYADSDEDEIKGSSTNDESDQTFLKEKVKPQHYEEQEPRSYGHSTQSVSLKFYDSDGDSSNMVEPTPPHRRTGFSGSSSQASASPPSKASHRESSTGMLVNYDFEEDENFETEQTGLTEIFCRDEEYTLTIQASESPDDIPPMALAENLSDENIESVQGEEKEEEMEEGEQPFGDLDDLAAVEKAYSWKIDDMLPPLTQKKCPSALKETFEELFRQKEEENFDFNSTVQKRTDFRNPSIYEKLVDHFGLDEKGSNFPLEFFDPHGFNKKDFYDQISAAQKLLMDNLEKEKKTPDSSNATTTSSNKGENKLIPERRRQSKWDRPDTSSTDEKQAAITKVTDIVIPKKTSDTNIKRKKKEKLFHLIFLYIKTGTALYSVGSHARIDLWNFDHQPTIFSSDHDAVRIAQLSTSWVRNILKHEEQQTETEVTFFQNTSLVKQIYGWLKEKASLDRITVFFLLSTDMFPFATDHSNSLSSLKVNSDNARARSMSQPPQVLALDAEQLRLQTAGKEPNKNQLSPCSPSVKSGPQKSGRRSEKQTSPARQTHTTKLTTPAVTTSVSSSNLQELRYSSLSVRLNLTIHQRNLLAQSWPKVQLMNRIQGGDAFFRKFCEKSPTGWAMFEKAKVVERFAKGPANTGVMRRHEQLLTDLIGQAVEKINEPSEPFLQTCYNYGAAHANISVGFMEDCIWEQLAEAVLDRINMVGLVRKHRDLSKAWTLLVTVIVEKIKDGYLQRHKQHSREAAKRETVRRESSF</sequence>
<accession>A0A0V1LH01</accession>
<dbReference type="InterPro" id="IPR012479">
    <property type="entry name" value="SAP30BP"/>
</dbReference>
<evidence type="ECO:0000313" key="3">
    <source>
        <dbReference type="EMBL" id="KRZ58789.1"/>
    </source>
</evidence>
<keyword evidence="4" id="KW-1185">Reference proteome</keyword>
<proteinExistence type="predicted"/>
<organism evidence="3 4">
    <name type="scientific">Trichinella nativa</name>
    <dbReference type="NCBI Taxonomy" id="6335"/>
    <lineage>
        <taxon>Eukaryota</taxon>
        <taxon>Metazoa</taxon>
        <taxon>Ecdysozoa</taxon>
        <taxon>Nematoda</taxon>
        <taxon>Enoplea</taxon>
        <taxon>Dorylaimia</taxon>
        <taxon>Trichinellida</taxon>
        <taxon>Trichinellidae</taxon>
        <taxon>Trichinella</taxon>
    </lineage>
</organism>
<dbReference type="InterPro" id="IPR000971">
    <property type="entry name" value="Globin"/>
</dbReference>
<name>A0A0V1LH01_9BILA</name>
<dbReference type="PANTHER" id="PTHR13464">
    <property type="entry name" value="TRANSCRIPTIONAL REGULATOR PROTEIN HCNGP"/>
    <property type="match status" value="1"/>
</dbReference>
<feature type="compositionally biased region" description="Basic and acidic residues" evidence="1">
    <location>
        <begin position="753"/>
        <end position="768"/>
    </location>
</feature>
<dbReference type="SUPFAM" id="SSF46458">
    <property type="entry name" value="Globin-like"/>
    <property type="match status" value="1"/>
</dbReference>
<feature type="compositionally biased region" description="Low complexity" evidence="1">
    <location>
        <begin position="91"/>
        <end position="104"/>
    </location>
</feature>
<dbReference type="STRING" id="6335.A0A0V1LH01"/>
<feature type="region of interest" description="Disordered" evidence="1">
    <location>
        <begin position="749"/>
        <end position="768"/>
    </location>
</feature>
<feature type="region of interest" description="Disordered" evidence="1">
    <location>
        <begin position="19"/>
        <end position="111"/>
    </location>
</feature>
<feature type="non-terminal residue" evidence="3">
    <location>
        <position position="1"/>
    </location>
</feature>
<feature type="region of interest" description="Disordered" evidence="1">
    <location>
        <begin position="304"/>
        <end position="349"/>
    </location>
</feature>
<dbReference type="Gene3D" id="1.10.490.10">
    <property type="entry name" value="Globins"/>
    <property type="match status" value="1"/>
</dbReference>
<dbReference type="GO" id="GO:0005634">
    <property type="term" value="C:nucleus"/>
    <property type="evidence" value="ECO:0007669"/>
    <property type="project" value="TreeGrafter"/>
</dbReference>
<evidence type="ECO:0000313" key="4">
    <source>
        <dbReference type="Proteomes" id="UP000054721"/>
    </source>
</evidence>
<feature type="domain" description="Globin" evidence="2">
    <location>
        <begin position="592"/>
        <end position="746"/>
    </location>
</feature>
<feature type="compositionally biased region" description="Polar residues" evidence="1">
    <location>
        <begin position="310"/>
        <end position="321"/>
    </location>
</feature>
<feature type="non-terminal residue" evidence="3">
    <location>
        <position position="768"/>
    </location>
</feature>
<dbReference type="GO" id="GO:0006355">
    <property type="term" value="P:regulation of DNA-templated transcription"/>
    <property type="evidence" value="ECO:0007669"/>
    <property type="project" value="InterPro"/>
</dbReference>
<dbReference type="Proteomes" id="UP000054721">
    <property type="component" value="Unassembled WGS sequence"/>
</dbReference>
<protein>
    <submittedName>
        <fullName evidence="3">SAP30-binding protein</fullName>
    </submittedName>
</protein>
<dbReference type="InterPro" id="IPR012292">
    <property type="entry name" value="Globin/Proto"/>
</dbReference>
<feature type="compositionally biased region" description="Basic and acidic residues" evidence="1">
    <location>
        <begin position="39"/>
        <end position="56"/>
    </location>
</feature>
<dbReference type="PANTHER" id="PTHR13464:SF0">
    <property type="entry name" value="SAP30-BINDING PROTEIN"/>
    <property type="match status" value="1"/>
</dbReference>
<feature type="region of interest" description="Disordered" evidence="1">
    <location>
        <begin position="525"/>
        <end position="572"/>
    </location>
</feature>
<feature type="compositionally biased region" description="Basic and acidic residues" evidence="1">
    <location>
        <begin position="322"/>
        <end position="348"/>
    </location>
</feature>
<feature type="compositionally biased region" description="Polar residues" evidence="1">
    <location>
        <begin position="529"/>
        <end position="544"/>
    </location>
</feature>
<gene>
    <name evidence="3" type="primary">glb-9</name>
    <name evidence="3" type="ORF">T02_9877</name>
</gene>
<dbReference type="OrthoDB" id="5780832at2759"/>
<dbReference type="EMBL" id="JYDW01000052">
    <property type="protein sequence ID" value="KRZ58789.1"/>
    <property type="molecule type" value="Genomic_DNA"/>
</dbReference>
<dbReference type="CDD" id="cd01040">
    <property type="entry name" value="Mb-like"/>
    <property type="match status" value="1"/>
</dbReference>
<evidence type="ECO:0000259" key="2">
    <source>
        <dbReference type="PROSITE" id="PS01033"/>
    </source>
</evidence>
<dbReference type="AlphaFoldDB" id="A0A0V1LH01"/>
<comment type="caution">
    <text evidence="3">The sequence shown here is derived from an EMBL/GenBank/DDBJ whole genome shotgun (WGS) entry which is preliminary data.</text>
</comment>
<dbReference type="InterPro" id="IPR044399">
    <property type="entry name" value="Mb-like_M"/>
</dbReference>
<feature type="compositionally biased region" description="Polar residues" evidence="1">
    <location>
        <begin position="553"/>
        <end position="565"/>
    </location>
</feature>
<dbReference type="Pfam" id="PF07818">
    <property type="entry name" value="HCNGP"/>
    <property type="match status" value="1"/>
</dbReference>
<dbReference type="InterPro" id="IPR009050">
    <property type="entry name" value="Globin-like_sf"/>
</dbReference>
<dbReference type="GO" id="GO:0020037">
    <property type="term" value="F:heme binding"/>
    <property type="evidence" value="ECO:0007669"/>
    <property type="project" value="InterPro"/>
</dbReference>
<dbReference type="PROSITE" id="PS01033">
    <property type="entry name" value="GLOBIN"/>
    <property type="match status" value="1"/>
</dbReference>
<evidence type="ECO:0000256" key="1">
    <source>
        <dbReference type="SAM" id="MobiDB-lite"/>
    </source>
</evidence>
<reference evidence="3 4" key="1">
    <citation type="submission" date="2015-05" db="EMBL/GenBank/DDBJ databases">
        <title>Evolution of Trichinella species and genotypes.</title>
        <authorList>
            <person name="Korhonen P.K."/>
            <person name="Edoardo P."/>
            <person name="Giuseppe L.R."/>
            <person name="Gasser R.B."/>
        </authorList>
    </citation>
    <scope>NUCLEOTIDE SEQUENCE [LARGE SCALE GENOMIC DNA]</scope>
    <source>
        <strain evidence="3">ISS10</strain>
    </source>
</reference>
<dbReference type="GO" id="GO:0019825">
    <property type="term" value="F:oxygen binding"/>
    <property type="evidence" value="ECO:0007669"/>
    <property type="project" value="InterPro"/>
</dbReference>